<proteinExistence type="predicted"/>
<sequence>MQMEERNLSVKSGIYVIRQLEESEFLLYKDMRLEALKVEPAMFRVTVPPETEITDNEWQERIKEPRAVFGLYAEDVLIGITSIILLDHEEAYLGQSYIKKVHRGKGLSSLFYKIRMDWALAKRLKRIRVSHRESNLASKAANQKFGFRYTHTEPCKWQDGHSEDVLYYVLDLI</sequence>
<dbReference type="EMBL" id="FRAV01000008">
    <property type="protein sequence ID" value="SHK84213.1"/>
    <property type="molecule type" value="Genomic_DNA"/>
</dbReference>
<reference evidence="3" key="1">
    <citation type="submission" date="2016-11" db="EMBL/GenBank/DDBJ databases">
        <authorList>
            <person name="Varghese N."/>
            <person name="Submissions S."/>
        </authorList>
    </citation>
    <scope>NUCLEOTIDE SEQUENCE [LARGE SCALE GENOMIC DNA]</scope>
    <source>
        <strain evidence="3">DSM 26899</strain>
    </source>
</reference>
<keyword evidence="2" id="KW-0808">Transferase</keyword>
<dbReference type="Gene3D" id="3.40.630.30">
    <property type="match status" value="1"/>
</dbReference>
<keyword evidence="3" id="KW-1185">Reference proteome</keyword>
<dbReference type="GO" id="GO:0016747">
    <property type="term" value="F:acyltransferase activity, transferring groups other than amino-acyl groups"/>
    <property type="evidence" value="ECO:0007669"/>
    <property type="project" value="InterPro"/>
</dbReference>
<gene>
    <name evidence="2" type="ORF">SAMN05444267_1008125</name>
</gene>
<dbReference type="Proteomes" id="UP000184364">
    <property type="component" value="Unassembled WGS sequence"/>
</dbReference>
<dbReference type="InterPro" id="IPR016181">
    <property type="entry name" value="Acyl_CoA_acyltransferase"/>
</dbReference>
<dbReference type="InterPro" id="IPR000182">
    <property type="entry name" value="GNAT_dom"/>
</dbReference>
<dbReference type="SUPFAM" id="SSF55729">
    <property type="entry name" value="Acyl-CoA N-acyltransferases (Nat)"/>
    <property type="match status" value="1"/>
</dbReference>
<evidence type="ECO:0000259" key="1">
    <source>
        <dbReference type="PROSITE" id="PS51186"/>
    </source>
</evidence>
<feature type="domain" description="N-acetyltransferase" evidence="1">
    <location>
        <begin position="15"/>
        <end position="173"/>
    </location>
</feature>
<evidence type="ECO:0000313" key="2">
    <source>
        <dbReference type="EMBL" id="SHK84213.1"/>
    </source>
</evidence>
<organism evidence="2 3">
    <name type="scientific">Chryseobacterium polytrichastri</name>
    <dbReference type="NCBI Taxonomy" id="1302687"/>
    <lineage>
        <taxon>Bacteria</taxon>
        <taxon>Pseudomonadati</taxon>
        <taxon>Bacteroidota</taxon>
        <taxon>Flavobacteriia</taxon>
        <taxon>Flavobacteriales</taxon>
        <taxon>Weeksellaceae</taxon>
        <taxon>Chryseobacterium group</taxon>
        <taxon>Chryseobacterium</taxon>
    </lineage>
</organism>
<evidence type="ECO:0000313" key="3">
    <source>
        <dbReference type="Proteomes" id="UP000184364"/>
    </source>
</evidence>
<dbReference type="PROSITE" id="PS51186">
    <property type="entry name" value="GNAT"/>
    <property type="match status" value="1"/>
</dbReference>
<accession>A0A1M6VRR5</accession>
<dbReference type="AlphaFoldDB" id="A0A1M6VRR5"/>
<name>A0A1M6VRR5_9FLAO</name>
<protein>
    <submittedName>
        <fullName evidence="2">Acetyltransferase (GNAT) family protein</fullName>
    </submittedName>
</protein>
<dbReference type="CDD" id="cd04301">
    <property type="entry name" value="NAT_SF"/>
    <property type="match status" value="1"/>
</dbReference>
<dbReference type="Pfam" id="PF00583">
    <property type="entry name" value="Acetyltransf_1"/>
    <property type="match status" value="1"/>
</dbReference>
<dbReference type="OrthoDB" id="3216107at2"/>